<reference evidence="2 3" key="1">
    <citation type="submission" date="2019-07" db="EMBL/GenBank/DDBJ databases">
        <title>Shewanella sp. YLB-06 whole genomic sequence.</title>
        <authorList>
            <person name="Yu L."/>
        </authorList>
    </citation>
    <scope>NUCLEOTIDE SEQUENCE [LARGE SCALE GENOMIC DNA]</scope>
    <source>
        <strain evidence="2 3">YLB-06</strain>
    </source>
</reference>
<evidence type="ECO:0000256" key="1">
    <source>
        <dbReference type="SAM" id="Coils"/>
    </source>
</evidence>
<name>A0ABX5WZJ7_9GAMM</name>
<dbReference type="RefSeq" id="WP_144046888.1">
    <property type="nucleotide sequence ID" value="NZ_CP041614.1"/>
</dbReference>
<dbReference type="EMBL" id="CP041614">
    <property type="protein sequence ID" value="QDO84535.1"/>
    <property type="molecule type" value="Genomic_DNA"/>
</dbReference>
<protein>
    <submittedName>
        <fullName evidence="2">Uncharacterized protein</fullName>
    </submittedName>
</protein>
<gene>
    <name evidence="2" type="ORF">FM037_16635</name>
</gene>
<keyword evidence="3" id="KW-1185">Reference proteome</keyword>
<proteinExistence type="predicted"/>
<organism evidence="2 3">
    <name type="scientific">Shewanella psychropiezotolerans</name>
    <dbReference type="NCBI Taxonomy" id="2593655"/>
    <lineage>
        <taxon>Bacteria</taxon>
        <taxon>Pseudomonadati</taxon>
        <taxon>Pseudomonadota</taxon>
        <taxon>Gammaproteobacteria</taxon>
        <taxon>Alteromonadales</taxon>
        <taxon>Shewanellaceae</taxon>
        <taxon>Shewanella</taxon>
    </lineage>
</organism>
<feature type="coiled-coil region" evidence="1">
    <location>
        <begin position="166"/>
        <end position="193"/>
    </location>
</feature>
<evidence type="ECO:0000313" key="3">
    <source>
        <dbReference type="Proteomes" id="UP000315947"/>
    </source>
</evidence>
<keyword evidence="1" id="KW-0175">Coiled coil</keyword>
<sequence length="310" mass="35487">MDITELERKIRDFINSPRRQSTLLNKRAGWNKLCSSLDLIGDTELAIAAYPSLCKTEGDGAAYLIVYGILQTLLLQQDAAKHIADVLGIKIKLPKELQQIRMIRNSAAGHPGMQKENGLVKSCFISRFSLSPLSFELMTAYSDDKDYEMSHVVIPKLLETQNTYLGELLEKVIKELEAQEMEHREKHKDVKLAECFPHTISYFFSKIFEASFNSSAFSLGAIHVKCIQDCLDDFQAKLEERGEWNVYDSVNYHYELIAYPMSEIKAYFDSYPEAKLNDKDVYIFASFVSEQIKTLEVIAKEIDEEYESKS</sequence>
<evidence type="ECO:0000313" key="2">
    <source>
        <dbReference type="EMBL" id="QDO84535.1"/>
    </source>
</evidence>
<accession>A0ABX5WZJ7</accession>
<dbReference type="Proteomes" id="UP000315947">
    <property type="component" value="Chromosome"/>
</dbReference>